<protein>
    <submittedName>
        <fullName evidence="1">Uncharacterized protein</fullName>
    </submittedName>
</protein>
<name>A0ABD1KJN5_9TELE</name>
<sequence>MQQSLSQLPQREVPVFSGDVLAYRSFIRAFESVIEKKTNSDQDKLFYLEQYTSGEPRDLVRSCEHMRPDKGLKEAKRLLQYHYGNELKIATAYLDKALKWPQIKAEDAKGLKTYALFLIGCKNTMTDVEFMEEMDNPSNMRTVISKLPYKVRERWRNTAFDLQARQGRRARFEDLVGFIDWYAQVVNDPLFGDIQDVNPDAKAKPVAKSAKKNIKGANFATGVTPIVKEDAKSVKEIQKTAKSTGTLERTCLYCEKAHALNSCEKIKEKEHPERIQFLKNK</sequence>
<comment type="caution">
    <text evidence="1">The sequence shown here is derived from an EMBL/GenBank/DDBJ whole genome shotgun (WGS) entry which is preliminary data.</text>
</comment>
<accession>A0ABD1KJN5</accession>
<dbReference type="EMBL" id="JBHFQA010000005">
    <property type="protein sequence ID" value="KAL2099293.1"/>
    <property type="molecule type" value="Genomic_DNA"/>
</dbReference>
<reference evidence="1 2" key="1">
    <citation type="submission" date="2024-09" db="EMBL/GenBank/DDBJ databases">
        <title>A chromosome-level genome assembly of Gray's grenadier anchovy, Coilia grayii.</title>
        <authorList>
            <person name="Fu Z."/>
        </authorList>
    </citation>
    <scope>NUCLEOTIDE SEQUENCE [LARGE SCALE GENOMIC DNA]</scope>
    <source>
        <strain evidence="1">G4</strain>
        <tissue evidence="1">Muscle</tissue>
    </source>
</reference>
<dbReference type="PANTHER" id="PTHR47331">
    <property type="entry name" value="PHD-TYPE DOMAIN-CONTAINING PROTEIN"/>
    <property type="match status" value="1"/>
</dbReference>
<proteinExistence type="predicted"/>
<dbReference type="Proteomes" id="UP001591681">
    <property type="component" value="Unassembled WGS sequence"/>
</dbReference>
<dbReference type="Pfam" id="PF03564">
    <property type="entry name" value="DUF1759"/>
    <property type="match status" value="1"/>
</dbReference>
<evidence type="ECO:0000313" key="1">
    <source>
        <dbReference type="EMBL" id="KAL2099293.1"/>
    </source>
</evidence>
<organism evidence="1 2">
    <name type="scientific">Coilia grayii</name>
    <name type="common">Gray's grenadier anchovy</name>
    <dbReference type="NCBI Taxonomy" id="363190"/>
    <lineage>
        <taxon>Eukaryota</taxon>
        <taxon>Metazoa</taxon>
        <taxon>Chordata</taxon>
        <taxon>Craniata</taxon>
        <taxon>Vertebrata</taxon>
        <taxon>Euteleostomi</taxon>
        <taxon>Actinopterygii</taxon>
        <taxon>Neopterygii</taxon>
        <taxon>Teleostei</taxon>
        <taxon>Clupei</taxon>
        <taxon>Clupeiformes</taxon>
        <taxon>Clupeoidei</taxon>
        <taxon>Engraulidae</taxon>
        <taxon>Coilinae</taxon>
        <taxon>Coilia</taxon>
    </lineage>
</organism>
<evidence type="ECO:0000313" key="2">
    <source>
        <dbReference type="Proteomes" id="UP001591681"/>
    </source>
</evidence>
<dbReference type="AlphaFoldDB" id="A0ABD1KJN5"/>
<keyword evidence="2" id="KW-1185">Reference proteome</keyword>
<dbReference type="PANTHER" id="PTHR47331:SF3">
    <property type="match status" value="1"/>
</dbReference>
<dbReference type="InterPro" id="IPR005312">
    <property type="entry name" value="DUF1759"/>
</dbReference>
<gene>
    <name evidence="1" type="ORF">ACEWY4_005773</name>
</gene>